<evidence type="ECO:0000313" key="3">
    <source>
        <dbReference type="Proteomes" id="UP000179467"/>
    </source>
</evidence>
<gene>
    <name evidence="2" type="ORF">BHE75_03515</name>
</gene>
<dbReference type="EMBL" id="MIPT01000001">
    <property type="protein sequence ID" value="OHT21507.1"/>
    <property type="molecule type" value="Genomic_DNA"/>
</dbReference>
<evidence type="ECO:0000256" key="1">
    <source>
        <dbReference type="SAM" id="SignalP"/>
    </source>
</evidence>
<evidence type="ECO:0000313" key="2">
    <source>
        <dbReference type="EMBL" id="OHT21507.1"/>
    </source>
</evidence>
<organism evidence="2 3">
    <name type="scientific">Edaphosphingomonas haloaromaticamans</name>
    <dbReference type="NCBI Taxonomy" id="653954"/>
    <lineage>
        <taxon>Bacteria</taxon>
        <taxon>Pseudomonadati</taxon>
        <taxon>Pseudomonadota</taxon>
        <taxon>Alphaproteobacteria</taxon>
        <taxon>Sphingomonadales</taxon>
        <taxon>Rhizorhabdaceae</taxon>
        <taxon>Edaphosphingomonas</taxon>
    </lineage>
</organism>
<dbReference type="AlphaFoldDB" id="A0A1S1HHF8"/>
<reference evidence="2 3" key="1">
    <citation type="submission" date="2016-09" db="EMBL/GenBank/DDBJ databases">
        <title>Metabolic pathway, cell adaptation mechanisms and a novel monoxygenase revealed through proteogenomic-transcription analysis of a Sphingomonas haloaromaticamans strain degrading the fungicide ortho-phenylphenol.</title>
        <authorList>
            <person name="Perruchon C."/>
            <person name="Papadopoulou E.S."/>
            <person name="Rousidou C."/>
            <person name="Vasileiadis S."/>
            <person name="Tanou G."/>
            <person name="Amoutzias G."/>
            <person name="Molassiotis A."/>
            <person name="Karpouzas D.G."/>
        </authorList>
    </citation>
    <scope>NUCLEOTIDE SEQUENCE [LARGE SCALE GENOMIC DNA]</scope>
    <source>
        <strain evidence="2 3">P3</strain>
    </source>
</reference>
<dbReference type="RefSeq" id="WP_015458098.1">
    <property type="nucleotide sequence ID" value="NZ_MIPT01000001.1"/>
</dbReference>
<name>A0A1S1HHF8_9SPHN</name>
<feature type="signal peptide" evidence="1">
    <location>
        <begin position="1"/>
        <end position="23"/>
    </location>
</feature>
<dbReference type="Proteomes" id="UP000179467">
    <property type="component" value="Unassembled WGS sequence"/>
</dbReference>
<keyword evidence="3" id="KW-1185">Reference proteome</keyword>
<protein>
    <recommendedName>
        <fullName evidence="4">Flagellar protein FliL</fullName>
    </recommendedName>
</protein>
<comment type="caution">
    <text evidence="2">The sequence shown here is derived from an EMBL/GenBank/DDBJ whole genome shotgun (WGS) entry which is preliminary data.</text>
</comment>
<accession>A0A1S1HHF8</accession>
<feature type="chain" id="PRO_5010386294" description="Flagellar protein FliL" evidence="1">
    <location>
        <begin position="24"/>
        <end position="137"/>
    </location>
</feature>
<sequence>MRKTVVTAATALSAMTSGSVAGAADAGSPVAGGESHFVQMDRIETPIFSPSRIEGSFQLSLVLEAKDAAAASAMQDEMPRLRAASLAATLEFARLYASELTAVDAERLSADVTASLKRVNPGIARVLIVKVAALPVA</sequence>
<proteinExistence type="predicted"/>
<evidence type="ECO:0008006" key="4">
    <source>
        <dbReference type="Google" id="ProtNLM"/>
    </source>
</evidence>
<dbReference type="OrthoDB" id="7579381at2"/>
<keyword evidence="1" id="KW-0732">Signal</keyword>